<gene>
    <name evidence="11" type="ORF">WN55_08051</name>
</gene>
<dbReference type="GO" id="GO:0003723">
    <property type="term" value="F:RNA binding"/>
    <property type="evidence" value="ECO:0007669"/>
    <property type="project" value="UniProtKB-UniRule"/>
</dbReference>
<dbReference type="InterPro" id="IPR012677">
    <property type="entry name" value="Nucleotide-bd_a/b_plait_sf"/>
</dbReference>
<evidence type="ECO:0000313" key="12">
    <source>
        <dbReference type="Proteomes" id="UP000076502"/>
    </source>
</evidence>
<dbReference type="GO" id="GO:0008380">
    <property type="term" value="P:RNA splicing"/>
    <property type="evidence" value="ECO:0007669"/>
    <property type="project" value="UniProtKB-KW"/>
</dbReference>
<dbReference type="PANTHER" id="PTHR20957">
    <property type="entry name" value="RNA-BINDING PROTEIN 48"/>
    <property type="match status" value="1"/>
</dbReference>
<keyword evidence="12" id="KW-1185">Reference proteome</keyword>
<dbReference type="InterPro" id="IPR000504">
    <property type="entry name" value="RRM_dom"/>
</dbReference>
<reference evidence="11 12" key="1">
    <citation type="submission" date="2015-07" db="EMBL/GenBank/DDBJ databases">
        <title>The genome of Dufourea novaeangliae.</title>
        <authorList>
            <person name="Pan H."/>
            <person name="Kapheim K."/>
        </authorList>
    </citation>
    <scope>NUCLEOTIDE SEQUENCE [LARGE SCALE GENOMIC DNA]</scope>
    <source>
        <strain evidence="11">0120121106</strain>
        <tissue evidence="11">Whole body</tissue>
    </source>
</reference>
<evidence type="ECO:0000259" key="10">
    <source>
        <dbReference type="PROSITE" id="PS50102"/>
    </source>
</evidence>
<keyword evidence="6" id="KW-0508">mRNA splicing</keyword>
<feature type="compositionally biased region" description="Low complexity" evidence="9">
    <location>
        <begin position="207"/>
        <end position="223"/>
    </location>
</feature>
<evidence type="ECO:0000313" key="11">
    <source>
        <dbReference type="EMBL" id="KZC07730.1"/>
    </source>
</evidence>
<evidence type="ECO:0000256" key="2">
    <source>
        <dbReference type="ARBA" id="ARBA00015189"/>
    </source>
</evidence>
<feature type="region of interest" description="Disordered" evidence="9">
    <location>
        <begin position="197"/>
        <end position="231"/>
    </location>
</feature>
<dbReference type="PANTHER" id="PTHR20957:SF0">
    <property type="entry name" value="RNA-BINDING PROTEIN 48"/>
    <property type="match status" value="1"/>
</dbReference>
<dbReference type="GO" id="GO:0005654">
    <property type="term" value="C:nucleoplasm"/>
    <property type="evidence" value="ECO:0007669"/>
    <property type="project" value="TreeGrafter"/>
</dbReference>
<dbReference type="OrthoDB" id="78358at2759"/>
<dbReference type="PROSITE" id="PS50102">
    <property type="entry name" value="RRM"/>
    <property type="match status" value="1"/>
</dbReference>
<dbReference type="STRING" id="178035.A0A154P986"/>
<proteinExistence type="inferred from homology"/>
<keyword evidence="4" id="KW-0747">Spliceosome</keyword>
<keyword evidence="5 8" id="KW-0694">RNA-binding</keyword>
<dbReference type="Proteomes" id="UP000076502">
    <property type="component" value="Unassembled WGS sequence"/>
</dbReference>
<comment type="function">
    <text evidence="7">As a component of the minor spliceosome, involved in the splicing of U12-type introns in pre-mRNAs.</text>
</comment>
<evidence type="ECO:0000256" key="1">
    <source>
        <dbReference type="ARBA" id="ARBA00006938"/>
    </source>
</evidence>
<evidence type="ECO:0000256" key="4">
    <source>
        <dbReference type="ARBA" id="ARBA00022728"/>
    </source>
</evidence>
<evidence type="ECO:0000256" key="5">
    <source>
        <dbReference type="ARBA" id="ARBA00022884"/>
    </source>
</evidence>
<comment type="similarity">
    <text evidence="1">Belongs to the RBM48 family.</text>
</comment>
<name>A0A154P986_DUFNO</name>
<dbReference type="InterPro" id="IPR039599">
    <property type="entry name" value="RBM48"/>
</dbReference>
<evidence type="ECO:0000256" key="9">
    <source>
        <dbReference type="SAM" id="MobiDB-lite"/>
    </source>
</evidence>
<keyword evidence="3" id="KW-0507">mRNA processing</keyword>
<evidence type="ECO:0000256" key="3">
    <source>
        <dbReference type="ARBA" id="ARBA00022664"/>
    </source>
</evidence>
<dbReference type="AlphaFoldDB" id="A0A154P986"/>
<sequence>MSDKSKITKLPHHLQQKLCHTRPPYRQGKKLTSVKVYTINDESKHLMICGVPKLQLGEEIKKLVKPYGDVRKIHVVPDYPTEEFTDAYYIQYGRIQSARIAKRFIDGKNFYGGSLHIFYVPELESVAETEAKLTQRSKEVTIRIKKNQQDALNPSTDKFVLKEQYHRRKRTPALPLTKERLIKQYPGETLTSIYNGIPQNIDPRPVSEPSLPSTSYSSQNSKSNAPAIPQAPYHPSEAILKETIPKFDTARGKKRNYKGQSVDNNVKFKIVRPQIVNTSTIVKWDTSERKVFSNPKKVDSNITIKLISKSDNDKKRIVIKDPSVSQLIQPSKDLQVSIQEAKSQIRAAMHVNNLEKSLQ</sequence>
<protein>
    <recommendedName>
        <fullName evidence="2">RNA-binding protein 48</fullName>
    </recommendedName>
</protein>
<accession>A0A154P986</accession>
<dbReference type="Gene3D" id="3.30.70.330">
    <property type="match status" value="1"/>
</dbReference>
<feature type="domain" description="RRM" evidence="10">
    <location>
        <begin position="44"/>
        <end position="122"/>
    </location>
</feature>
<dbReference type="SUPFAM" id="SSF54928">
    <property type="entry name" value="RNA-binding domain, RBD"/>
    <property type="match status" value="1"/>
</dbReference>
<dbReference type="InterPro" id="IPR035979">
    <property type="entry name" value="RBD_domain_sf"/>
</dbReference>
<evidence type="ECO:0000256" key="8">
    <source>
        <dbReference type="PROSITE-ProRule" id="PRU00176"/>
    </source>
</evidence>
<evidence type="ECO:0000256" key="6">
    <source>
        <dbReference type="ARBA" id="ARBA00023187"/>
    </source>
</evidence>
<dbReference type="EMBL" id="KQ434829">
    <property type="protein sequence ID" value="KZC07730.1"/>
    <property type="molecule type" value="Genomic_DNA"/>
</dbReference>
<dbReference type="GO" id="GO:0006397">
    <property type="term" value="P:mRNA processing"/>
    <property type="evidence" value="ECO:0007669"/>
    <property type="project" value="UniProtKB-KW"/>
</dbReference>
<organism evidence="11 12">
    <name type="scientific">Dufourea novaeangliae</name>
    <name type="common">Sweat bee</name>
    <dbReference type="NCBI Taxonomy" id="178035"/>
    <lineage>
        <taxon>Eukaryota</taxon>
        <taxon>Metazoa</taxon>
        <taxon>Ecdysozoa</taxon>
        <taxon>Arthropoda</taxon>
        <taxon>Hexapoda</taxon>
        <taxon>Insecta</taxon>
        <taxon>Pterygota</taxon>
        <taxon>Neoptera</taxon>
        <taxon>Endopterygota</taxon>
        <taxon>Hymenoptera</taxon>
        <taxon>Apocrita</taxon>
        <taxon>Aculeata</taxon>
        <taxon>Apoidea</taxon>
        <taxon>Anthophila</taxon>
        <taxon>Halictidae</taxon>
        <taxon>Rophitinae</taxon>
        <taxon>Dufourea</taxon>
    </lineage>
</organism>
<dbReference type="GO" id="GO:0005681">
    <property type="term" value="C:spliceosomal complex"/>
    <property type="evidence" value="ECO:0007669"/>
    <property type="project" value="UniProtKB-KW"/>
</dbReference>
<dbReference type="OMA" id="TRPPYRQ"/>
<dbReference type="CDD" id="cd12442">
    <property type="entry name" value="RRM_RBM48"/>
    <property type="match status" value="1"/>
</dbReference>
<dbReference type="InterPro" id="IPR034264">
    <property type="entry name" value="RBM48_RRM"/>
</dbReference>
<evidence type="ECO:0000256" key="7">
    <source>
        <dbReference type="ARBA" id="ARBA00035004"/>
    </source>
</evidence>